<sequence>WVYLYFFKTNKTLDLEDMIINKYDPEWNDKKIGNLNLSKSAKGGFLKMKSKYIKLKEYLKNYSISLSYKEIEKIIGEKLPKSAFVHRAWWSNTGHEHAKIWTDAGWKVEDVKLGK</sequence>
<dbReference type="AlphaFoldDB" id="X1T5X4"/>
<comment type="caution">
    <text evidence="2">The sequence shown here is derived from an EMBL/GenBank/DDBJ whole genome shotgun (WGS) entry which is preliminary data.</text>
</comment>
<feature type="non-terminal residue" evidence="2">
    <location>
        <position position="1"/>
    </location>
</feature>
<evidence type="ECO:0000259" key="1">
    <source>
        <dbReference type="Pfam" id="PF24698"/>
    </source>
</evidence>
<reference evidence="2" key="1">
    <citation type="journal article" date="2014" name="Front. Microbiol.">
        <title>High frequency of phylogenetically diverse reductive dehalogenase-homologous genes in deep subseafloor sedimentary metagenomes.</title>
        <authorList>
            <person name="Kawai M."/>
            <person name="Futagami T."/>
            <person name="Toyoda A."/>
            <person name="Takaki Y."/>
            <person name="Nishi S."/>
            <person name="Hori S."/>
            <person name="Arai W."/>
            <person name="Tsubouchi T."/>
            <person name="Morono Y."/>
            <person name="Uchiyama I."/>
            <person name="Ito T."/>
            <person name="Fujiyama A."/>
            <person name="Inagaki F."/>
            <person name="Takami H."/>
        </authorList>
    </citation>
    <scope>NUCLEOTIDE SEQUENCE</scope>
    <source>
        <strain evidence="2">Expedition CK06-06</strain>
    </source>
</reference>
<dbReference type="EMBL" id="BARW01019920">
    <property type="protein sequence ID" value="GAJ00743.1"/>
    <property type="molecule type" value="Genomic_DNA"/>
</dbReference>
<dbReference type="InterPro" id="IPR056079">
    <property type="entry name" value="DUF7662"/>
</dbReference>
<accession>X1T5X4</accession>
<dbReference type="Pfam" id="PF24698">
    <property type="entry name" value="DUF7662"/>
    <property type="match status" value="1"/>
</dbReference>
<evidence type="ECO:0000313" key="2">
    <source>
        <dbReference type="EMBL" id="GAJ00743.1"/>
    </source>
</evidence>
<organism evidence="2">
    <name type="scientific">marine sediment metagenome</name>
    <dbReference type="NCBI Taxonomy" id="412755"/>
    <lineage>
        <taxon>unclassified sequences</taxon>
        <taxon>metagenomes</taxon>
        <taxon>ecological metagenomes</taxon>
    </lineage>
</organism>
<gene>
    <name evidence="2" type="ORF">S12H4_33751</name>
</gene>
<protein>
    <recommendedName>
        <fullName evidence="1">DUF7662 domain-containing protein</fullName>
    </recommendedName>
</protein>
<feature type="domain" description="DUF7662" evidence="1">
    <location>
        <begin position="52"/>
        <end position="115"/>
    </location>
</feature>
<proteinExistence type="predicted"/>
<name>X1T5X4_9ZZZZ</name>